<comment type="subcellular location">
    <subcellularLocation>
        <location evidence="2">Cell membrane</location>
    </subcellularLocation>
    <subcellularLocation>
        <location evidence="3">Membrane raft</location>
        <topology evidence="3">Multi-pass membrane protein</topology>
    </subcellularLocation>
</comment>
<dbReference type="EC" id="2.7.13.3" evidence="4"/>
<dbReference type="PRINTS" id="PR00344">
    <property type="entry name" value="BCTRLSENSOR"/>
</dbReference>
<dbReference type="InterPro" id="IPR005467">
    <property type="entry name" value="His_kinase_dom"/>
</dbReference>
<evidence type="ECO:0000256" key="6">
    <source>
        <dbReference type="ARBA" id="ARBA00022553"/>
    </source>
</evidence>
<dbReference type="Gene3D" id="3.30.450.20">
    <property type="entry name" value="PAS domain"/>
    <property type="match status" value="3"/>
</dbReference>
<dbReference type="Pfam" id="PF01590">
    <property type="entry name" value="GAF"/>
    <property type="match status" value="1"/>
</dbReference>
<feature type="domain" description="PAS" evidence="14">
    <location>
        <begin position="773"/>
        <end position="847"/>
    </location>
</feature>
<dbReference type="PANTHER" id="PTHR43047:SF72">
    <property type="entry name" value="OSMOSENSING HISTIDINE PROTEIN KINASE SLN1"/>
    <property type="match status" value="1"/>
</dbReference>
<evidence type="ECO:0000256" key="7">
    <source>
        <dbReference type="ARBA" id="ARBA00022679"/>
    </source>
</evidence>
<dbReference type="Gene3D" id="3.30.450.40">
    <property type="match status" value="3"/>
</dbReference>
<dbReference type="Gene3D" id="3.30.565.10">
    <property type="entry name" value="Histidine kinase-like ATPase, C-terminal domain"/>
    <property type="match status" value="1"/>
</dbReference>
<evidence type="ECO:0000313" key="16">
    <source>
        <dbReference type="EMBL" id="HFG19645.1"/>
    </source>
</evidence>
<dbReference type="GO" id="GO:0005886">
    <property type="term" value="C:plasma membrane"/>
    <property type="evidence" value="ECO:0007669"/>
    <property type="project" value="UniProtKB-SubCell"/>
</dbReference>
<dbReference type="InterPro" id="IPR003594">
    <property type="entry name" value="HATPase_dom"/>
</dbReference>
<evidence type="ECO:0000259" key="15">
    <source>
        <dbReference type="PROSITE" id="PS50113"/>
    </source>
</evidence>
<keyword evidence="11" id="KW-0902">Two-component regulatory system</keyword>
<comment type="caution">
    <text evidence="16">The sequence shown here is derived from an EMBL/GenBank/DDBJ whole genome shotgun (WGS) entry which is preliminary data.</text>
</comment>
<comment type="catalytic activity">
    <reaction evidence="1">
        <text>ATP + protein L-histidine = ADP + protein N-phospho-L-histidine.</text>
        <dbReference type="EC" id="2.7.13.3"/>
    </reaction>
</comment>
<keyword evidence="5" id="KW-1003">Cell membrane</keyword>
<evidence type="ECO:0000256" key="5">
    <source>
        <dbReference type="ARBA" id="ARBA00022475"/>
    </source>
</evidence>
<feature type="domain" description="PAS" evidence="14">
    <location>
        <begin position="645"/>
        <end position="717"/>
    </location>
</feature>
<dbReference type="InterPro" id="IPR013656">
    <property type="entry name" value="PAS_4"/>
</dbReference>
<keyword evidence="7" id="KW-0808">Transferase</keyword>
<protein>
    <recommendedName>
        <fullName evidence="4">histidine kinase</fullName>
        <ecNumber evidence="4">2.7.13.3</ecNumber>
    </recommendedName>
</protein>
<evidence type="ECO:0000256" key="10">
    <source>
        <dbReference type="ARBA" id="ARBA00022840"/>
    </source>
</evidence>
<dbReference type="CDD" id="cd00082">
    <property type="entry name" value="HisKA"/>
    <property type="match status" value="1"/>
</dbReference>
<dbReference type="PROSITE" id="PS50112">
    <property type="entry name" value="PAS"/>
    <property type="match status" value="2"/>
</dbReference>
<dbReference type="Pfam" id="PF08447">
    <property type="entry name" value="PAS_3"/>
    <property type="match status" value="1"/>
</dbReference>
<dbReference type="SUPFAM" id="SSF55785">
    <property type="entry name" value="PYP-like sensor domain (PAS domain)"/>
    <property type="match status" value="3"/>
</dbReference>
<dbReference type="NCBIfam" id="TIGR00229">
    <property type="entry name" value="sensory_box"/>
    <property type="match status" value="3"/>
</dbReference>
<keyword evidence="8" id="KW-0547">Nucleotide-binding</keyword>
<reference evidence="16" key="1">
    <citation type="journal article" date="2020" name="mSystems">
        <title>Genome- and Community-Level Interaction Insights into Carbon Utilization and Element Cycling Functions of Hydrothermarchaeota in Hydrothermal Sediment.</title>
        <authorList>
            <person name="Zhou Z."/>
            <person name="Liu Y."/>
            <person name="Xu W."/>
            <person name="Pan J."/>
            <person name="Luo Z.H."/>
            <person name="Li M."/>
        </authorList>
    </citation>
    <scope>NUCLEOTIDE SEQUENCE [LARGE SCALE GENOMIC DNA]</scope>
    <source>
        <strain evidence="16">SpSt-524</strain>
    </source>
</reference>
<dbReference type="GO" id="GO:0000155">
    <property type="term" value="F:phosphorelay sensor kinase activity"/>
    <property type="evidence" value="ECO:0007669"/>
    <property type="project" value="InterPro"/>
</dbReference>
<evidence type="ECO:0000256" key="2">
    <source>
        <dbReference type="ARBA" id="ARBA00004236"/>
    </source>
</evidence>
<dbReference type="CDD" id="cd00130">
    <property type="entry name" value="PAS"/>
    <property type="match status" value="2"/>
</dbReference>
<evidence type="ECO:0000256" key="4">
    <source>
        <dbReference type="ARBA" id="ARBA00012438"/>
    </source>
</evidence>
<dbReference type="SMART" id="SM00387">
    <property type="entry name" value="HATPase_c"/>
    <property type="match status" value="1"/>
</dbReference>
<feature type="domain" description="PAC" evidence="15">
    <location>
        <begin position="850"/>
        <end position="901"/>
    </location>
</feature>
<dbReference type="InterPro" id="IPR000014">
    <property type="entry name" value="PAS"/>
</dbReference>
<accession>A0A7C3HYQ7</accession>
<gene>
    <name evidence="16" type="ORF">ENS82_02850</name>
</gene>
<dbReference type="InterPro" id="IPR013655">
    <property type="entry name" value="PAS_fold_3"/>
</dbReference>
<dbReference type="SMART" id="SM00065">
    <property type="entry name" value="GAF"/>
    <property type="match status" value="3"/>
</dbReference>
<proteinExistence type="predicted"/>
<dbReference type="Pfam" id="PF13185">
    <property type="entry name" value="GAF_2"/>
    <property type="match status" value="1"/>
</dbReference>
<evidence type="ECO:0000256" key="8">
    <source>
        <dbReference type="ARBA" id="ARBA00022741"/>
    </source>
</evidence>
<evidence type="ECO:0000259" key="13">
    <source>
        <dbReference type="PROSITE" id="PS50109"/>
    </source>
</evidence>
<evidence type="ECO:0000259" key="14">
    <source>
        <dbReference type="PROSITE" id="PS50112"/>
    </source>
</evidence>
<dbReference type="InterPro" id="IPR004358">
    <property type="entry name" value="Sig_transdc_His_kin-like_C"/>
</dbReference>
<dbReference type="Gene3D" id="1.10.287.130">
    <property type="match status" value="1"/>
</dbReference>
<dbReference type="Pfam" id="PF08448">
    <property type="entry name" value="PAS_4"/>
    <property type="match status" value="2"/>
</dbReference>
<keyword evidence="10" id="KW-0067">ATP-binding</keyword>
<dbReference type="GO" id="GO:0009927">
    <property type="term" value="F:histidine phosphotransfer kinase activity"/>
    <property type="evidence" value="ECO:0007669"/>
    <property type="project" value="TreeGrafter"/>
</dbReference>
<dbReference type="AlphaFoldDB" id="A0A7C3HYQ7"/>
<dbReference type="Pfam" id="PF00512">
    <property type="entry name" value="HisKA"/>
    <property type="match status" value="1"/>
</dbReference>
<dbReference type="SUPFAM" id="SSF55781">
    <property type="entry name" value="GAF domain-like"/>
    <property type="match status" value="3"/>
</dbReference>
<dbReference type="Pfam" id="PF02518">
    <property type="entry name" value="HATPase_c"/>
    <property type="match status" value="1"/>
</dbReference>
<dbReference type="SUPFAM" id="SSF55874">
    <property type="entry name" value="ATPase domain of HSP90 chaperone/DNA topoisomerase II/histidine kinase"/>
    <property type="match status" value="1"/>
</dbReference>
<dbReference type="InterPro" id="IPR029016">
    <property type="entry name" value="GAF-like_dom_sf"/>
</dbReference>
<dbReference type="InterPro" id="IPR035965">
    <property type="entry name" value="PAS-like_dom_sf"/>
</dbReference>
<dbReference type="InterPro" id="IPR003018">
    <property type="entry name" value="GAF"/>
</dbReference>
<dbReference type="GO" id="GO:0045121">
    <property type="term" value="C:membrane raft"/>
    <property type="evidence" value="ECO:0007669"/>
    <property type="project" value="UniProtKB-SubCell"/>
</dbReference>
<dbReference type="EMBL" id="DSWI01000009">
    <property type="protein sequence ID" value="HFG19645.1"/>
    <property type="molecule type" value="Genomic_DNA"/>
</dbReference>
<dbReference type="InterPro" id="IPR036890">
    <property type="entry name" value="HATPase_C_sf"/>
</dbReference>
<keyword evidence="6" id="KW-0597">Phosphoprotein</keyword>
<dbReference type="InterPro" id="IPR003661">
    <property type="entry name" value="HisK_dim/P_dom"/>
</dbReference>
<evidence type="ECO:0000256" key="9">
    <source>
        <dbReference type="ARBA" id="ARBA00022777"/>
    </source>
</evidence>
<sequence length="1250" mass="139330">MGLFQRRDNIAKILDKLAGFHEALLSGLELKPMLRNLLTAATHSLGAERAAIFLYHTEEGELRGEVGTGVGTNHTVSAISLSLAHDGPIQQAFFGSPEGLELPDEILLPVHSSAAPAGGKPYCWNNPEASCNLRPRIRAAERAERCPSCTHFGGVGVLSLEGLTLDGETRQLLPVLARLVALALRNARLYETTVEHQNRLARNAQVLEAVNTISRYLVRNLEQRQVLEALAWGLYRDLNYYRVTITLNRNGVLEGLLTVKEGQMFWTEGRSQLRFPIQSSSDPFARAARERRPLQVGEKELPATARAQQMAFVPITAYLPILAEEEVLGVVAVDHGDSGRTVDPDELRYVQLLSYVAGAALKNAYAFEEREQANRALALERQKLIQALELMGDAVVVLEEYEGFANRKAREILGLDKQVALDNLPPELYPALEGQPVEYLHQGRTFSALGTRDGRLWVLVLHEITGIRQAQQRLENQSRFLGHLADVTRQALESPDSAYLLRTLANHLSSLFAADQVYLTLWDEAHNKPLPVAAYGFSTERYLEVGTESSGGTFTEAALRLGRVLVIEDTQQTPYAATSLTRQFPAASAMVLPFIAQSRWLGAAILGYTQNRKFSDLEAMQAQQAAELIALALLKTRLLEELERRERRFKALLESSQDVVYVISPEGFLRYVSPNAKAVLGYDPEGYLRAEVDGLSFFHSEDRPRAQALFRELLSAPGSTREAELRMMDAHGQVRQVELWGRNLTHDPAVGGVAVTLRDVSQRHQAELARQESERRYRGIFDHTEDAIFLIEVEPDGTFRFEGNNPAHQRQTGIALEDIAGKTPHELLPRELAEQVSANYRRALSEGRAISYEETLELPAGRRTWLTQLVPIPNREGRIDLIAGISRDISERKLAEAALRESEARNRAILQALPDLLFMMDDNGTLLAYQGRRDQLLMNPEDFLGRRIAEVLPLEVAERIQLAIAEVLASGEMRSVEYSLNIQGEPLDFEARVAQSGERQVLAVVRDITQQKQLERMKQEFVSAVSHELRTPLVGILGFAELLEEEPNLDEESREFARLIRESGLRLKNMVDNLLDSNRLESGRFEISRRRVDLTPTLRDVAAAFRGVAQLSSITFELQIEQLPSLLADPDRIGQVIGNLLSNAFKFTPKNGRIVLRAFVKENCLRIEVEDTGPGISPEEAGRLFQRYSRTRTALERGVRGTGLGLYISKAIVDAHNGIIGVNSEVGKGACFYVELPISATEVMNPARST</sequence>
<name>A0A7C3HYQ7_MEIRU</name>
<evidence type="ECO:0000256" key="1">
    <source>
        <dbReference type="ARBA" id="ARBA00000085"/>
    </source>
</evidence>
<dbReference type="InterPro" id="IPR000700">
    <property type="entry name" value="PAS-assoc_C"/>
</dbReference>
<evidence type="ECO:0000256" key="11">
    <source>
        <dbReference type="ARBA" id="ARBA00023012"/>
    </source>
</evidence>
<dbReference type="PROSITE" id="PS50109">
    <property type="entry name" value="HIS_KIN"/>
    <property type="match status" value="1"/>
</dbReference>
<evidence type="ECO:0000256" key="12">
    <source>
        <dbReference type="ARBA" id="ARBA00023136"/>
    </source>
</evidence>
<dbReference type="FunFam" id="1.10.287.130:FF:000001">
    <property type="entry name" value="Two-component sensor histidine kinase"/>
    <property type="match status" value="1"/>
</dbReference>
<keyword evidence="9" id="KW-0418">Kinase</keyword>
<feature type="domain" description="Histidine kinase" evidence="13">
    <location>
        <begin position="1024"/>
        <end position="1240"/>
    </location>
</feature>
<dbReference type="PANTHER" id="PTHR43047">
    <property type="entry name" value="TWO-COMPONENT HISTIDINE PROTEIN KINASE"/>
    <property type="match status" value="1"/>
</dbReference>
<dbReference type="PROSITE" id="PS50113">
    <property type="entry name" value="PAC"/>
    <property type="match status" value="1"/>
</dbReference>
<evidence type="ECO:0000256" key="3">
    <source>
        <dbReference type="ARBA" id="ARBA00004314"/>
    </source>
</evidence>
<dbReference type="SMART" id="SM00091">
    <property type="entry name" value="PAS"/>
    <property type="match status" value="4"/>
</dbReference>
<keyword evidence="12" id="KW-0472">Membrane</keyword>
<dbReference type="SUPFAM" id="SSF47384">
    <property type="entry name" value="Homodimeric domain of signal transducing histidine kinase"/>
    <property type="match status" value="1"/>
</dbReference>
<dbReference type="GO" id="GO:0005524">
    <property type="term" value="F:ATP binding"/>
    <property type="evidence" value="ECO:0007669"/>
    <property type="project" value="UniProtKB-KW"/>
</dbReference>
<dbReference type="SMART" id="SM00388">
    <property type="entry name" value="HisKA"/>
    <property type="match status" value="1"/>
</dbReference>
<dbReference type="InterPro" id="IPR036097">
    <property type="entry name" value="HisK_dim/P_sf"/>
</dbReference>
<dbReference type="FunFam" id="3.30.565.10:FF:000023">
    <property type="entry name" value="PAS domain-containing sensor histidine kinase"/>
    <property type="match status" value="1"/>
</dbReference>
<organism evidence="16">
    <name type="scientific">Meiothermus ruber</name>
    <dbReference type="NCBI Taxonomy" id="277"/>
    <lineage>
        <taxon>Bacteria</taxon>
        <taxon>Thermotogati</taxon>
        <taxon>Deinococcota</taxon>
        <taxon>Deinococci</taxon>
        <taxon>Thermales</taxon>
        <taxon>Thermaceae</taxon>
        <taxon>Meiothermus</taxon>
    </lineage>
</organism>